<organism evidence="2 3">
    <name type="scientific">Mastigocoleus testarum BC008</name>
    <dbReference type="NCBI Taxonomy" id="371196"/>
    <lineage>
        <taxon>Bacteria</taxon>
        <taxon>Bacillati</taxon>
        <taxon>Cyanobacteriota</taxon>
        <taxon>Cyanophyceae</taxon>
        <taxon>Nostocales</taxon>
        <taxon>Hapalosiphonaceae</taxon>
        <taxon>Mastigocoleus</taxon>
    </lineage>
</organism>
<evidence type="ECO:0000313" key="2">
    <source>
        <dbReference type="EMBL" id="KST61812.1"/>
    </source>
</evidence>
<keyword evidence="3" id="KW-1185">Reference proteome</keyword>
<keyword evidence="1" id="KW-1133">Transmembrane helix</keyword>
<protein>
    <submittedName>
        <fullName evidence="2">Uncharacterized protein</fullName>
    </submittedName>
</protein>
<feature type="transmembrane region" description="Helical" evidence="1">
    <location>
        <begin position="164"/>
        <end position="184"/>
    </location>
</feature>
<evidence type="ECO:0000313" key="3">
    <source>
        <dbReference type="Proteomes" id="UP000053372"/>
    </source>
</evidence>
<keyword evidence="1" id="KW-0472">Membrane</keyword>
<dbReference type="AlphaFoldDB" id="A0A0V7ZBC9"/>
<dbReference type="EMBL" id="LMTZ01000171">
    <property type="protein sequence ID" value="KST61812.1"/>
    <property type="molecule type" value="Genomic_DNA"/>
</dbReference>
<proteinExistence type="predicted"/>
<sequence length="310" mass="35745">MVNQVNDIAWQAHQGSVAAIIQVLNEKLANSGVRTRAIFDNGILQLLCEAPSREQLEQSSLVDRVQHILESIAPRNIRRVNINSRIVREQQLLWLEEINRDPENQVLWSQEISLAKPNKIKQFIKYFGEVKAEYKQPKLPKYQYSQVLRITNNQRHTRIFSTRIKIGFSLLSITIIAWFTHSLLGTEQKHLTLKDAKFSNSIQSWKAHLYHSPIVSRRPKPITNNLNNSKVAYPVKDPFTNAIRIANKTTSAAKTAKTPAQWSEIAKHWRKASELMSTVPENHSSYKLAQNRTELYKKYSQIAEKEATKK</sequence>
<dbReference type="OrthoDB" id="494800at2"/>
<reference evidence="2 3" key="1">
    <citation type="journal article" date="2015" name="Genome Announc.">
        <title>Draft Genome of the Euendolithic (true boring) Cyanobacterium Mastigocoleus testarum strain BC008.</title>
        <authorList>
            <person name="Guida B.S."/>
            <person name="Garcia-Pichel F."/>
        </authorList>
    </citation>
    <scope>NUCLEOTIDE SEQUENCE [LARGE SCALE GENOMIC DNA]</scope>
    <source>
        <strain evidence="2 3">BC008</strain>
    </source>
</reference>
<gene>
    <name evidence="2" type="ORF">BC008_07175</name>
</gene>
<evidence type="ECO:0000256" key="1">
    <source>
        <dbReference type="SAM" id="Phobius"/>
    </source>
</evidence>
<comment type="caution">
    <text evidence="2">The sequence shown here is derived from an EMBL/GenBank/DDBJ whole genome shotgun (WGS) entry which is preliminary data.</text>
</comment>
<keyword evidence="1" id="KW-0812">Transmembrane</keyword>
<name>A0A0V7ZBC9_9CYAN</name>
<accession>A0A0V7ZBC9</accession>
<dbReference type="RefSeq" id="WP_027842115.1">
    <property type="nucleotide sequence ID" value="NZ_LMTZ01000171.1"/>
</dbReference>
<dbReference type="Proteomes" id="UP000053372">
    <property type="component" value="Unassembled WGS sequence"/>
</dbReference>